<dbReference type="AlphaFoldDB" id="A0AAV7M2P1"/>
<keyword evidence="2" id="KW-1185">Reference proteome</keyword>
<evidence type="ECO:0000313" key="1">
    <source>
        <dbReference type="EMBL" id="KAJ1097394.1"/>
    </source>
</evidence>
<reference evidence="1" key="1">
    <citation type="journal article" date="2022" name="bioRxiv">
        <title>Sequencing and chromosome-scale assembly of the giantPleurodeles waltlgenome.</title>
        <authorList>
            <person name="Brown T."/>
            <person name="Elewa A."/>
            <person name="Iarovenko S."/>
            <person name="Subramanian E."/>
            <person name="Araus A.J."/>
            <person name="Petzold A."/>
            <person name="Susuki M."/>
            <person name="Suzuki K.-i.T."/>
            <person name="Hayashi T."/>
            <person name="Toyoda A."/>
            <person name="Oliveira C."/>
            <person name="Osipova E."/>
            <person name="Leigh N.D."/>
            <person name="Simon A."/>
            <person name="Yun M.H."/>
        </authorList>
    </citation>
    <scope>NUCLEOTIDE SEQUENCE</scope>
    <source>
        <strain evidence="1">20211129_DDA</strain>
        <tissue evidence="1">Liver</tissue>
    </source>
</reference>
<name>A0AAV7M2P1_PLEWA</name>
<sequence>MRKHNGPRIRSRSSFQAVTRDAELDALCGPPRHGNAEVKRSCLQDTDDAAAEAQAVSERCLGRRFKGSSGR</sequence>
<proteinExistence type="predicted"/>
<accession>A0AAV7M2P1</accession>
<comment type="caution">
    <text evidence="1">The sequence shown here is derived from an EMBL/GenBank/DDBJ whole genome shotgun (WGS) entry which is preliminary data.</text>
</comment>
<dbReference type="EMBL" id="JANPWB010000014">
    <property type="protein sequence ID" value="KAJ1097394.1"/>
    <property type="molecule type" value="Genomic_DNA"/>
</dbReference>
<evidence type="ECO:0000313" key="2">
    <source>
        <dbReference type="Proteomes" id="UP001066276"/>
    </source>
</evidence>
<protein>
    <submittedName>
        <fullName evidence="1">Uncharacterized protein</fullName>
    </submittedName>
</protein>
<dbReference type="Proteomes" id="UP001066276">
    <property type="component" value="Chromosome 10"/>
</dbReference>
<gene>
    <name evidence="1" type="ORF">NDU88_002514</name>
</gene>
<organism evidence="1 2">
    <name type="scientific">Pleurodeles waltl</name>
    <name type="common">Iberian ribbed newt</name>
    <dbReference type="NCBI Taxonomy" id="8319"/>
    <lineage>
        <taxon>Eukaryota</taxon>
        <taxon>Metazoa</taxon>
        <taxon>Chordata</taxon>
        <taxon>Craniata</taxon>
        <taxon>Vertebrata</taxon>
        <taxon>Euteleostomi</taxon>
        <taxon>Amphibia</taxon>
        <taxon>Batrachia</taxon>
        <taxon>Caudata</taxon>
        <taxon>Salamandroidea</taxon>
        <taxon>Salamandridae</taxon>
        <taxon>Pleurodelinae</taxon>
        <taxon>Pleurodeles</taxon>
    </lineage>
</organism>